<dbReference type="CDD" id="cd00081">
    <property type="entry name" value="Hint"/>
    <property type="match status" value="1"/>
</dbReference>
<dbReference type="NCBIfam" id="TIGR03696">
    <property type="entry name" value="Rhs_assc_core"/>
    <property type="match status" value="1"/>
</dbReference>
<feature type="region of interest" description="Disordered" evidence="2">
    <location>
        <begin position="1874"/>
        <end position="1900"/>
    </location>
</feature>
<protein>
    <submittedName>
        <fullName evidence="5">RHS repeat-associated core domain-containing protein</fullName>
    </submittedName>
</protein>
<dbReference type="InterPro" id="IPR022385">
    <property type="entry name" value="Rhs_assc_core"/>
</dbReference>
<evidence type="ECO:0000313" key="5">
    <source>
        <dbReference type="EMBL" id="MCP2166451.1"/>
    </source>
</evidence>
<dbReference type="InterPro" id="IPR031325">
    <property type="entry name" value="RHS_repeat"/>
</dbReference>
<keyword evidence="6" id="KW-1185">Reference proteome</keyword>
<feature type="compositionally biased region" description="Basic and acidic residues" evidence="2">
    <location>
        <begin position="1581"/>
        <end position="1591"/>
    </location>
</feature>
<dbReference type="PANTHER" id="PTHR32305:SF17">
    <property type="entry name" value="TRNA NUCLEASE WAPA"/>
    <property type="match status" value="1"/>
</dbReference>
<name>A0AAE3GDT4_9PSEU</name>
<evidence type="ECO:0000256" key="3">
    <source>
        <dbReference type="SAM" id="SignalP"/>
    </source>
</evidence>
<dbReference type="InterPro" id="IPR003587">
    <property type="entry name" value="Hint_dom_N"/>
</dbReference>
<proteinExistence type="predicted"/>
<dbReference type="InterPro" id="IPR050708">
    <property type="entry name" value="T6SS_VgrG/RHS"/>
</dbReference>
<keyword evidence="1" id="KW-0677">Repeat</keyword>
<evidence type="ECO:0000313" key="6">
    <source>
        <dbReference type="Proteomes" id="UP001206128"/>
    </source>
</evidence>
<feature type="compositionally biased region" description="Polar residues" evidence="2">
    <location>
        <begin position="1610"/>
        <end position="1628"/>
    </location>
</feature>
<dbReference type="NCBIfam" id="TIGR01643">
    <property type="entry name" value="YD_repeat_2x"/>
    <property type="match status" value="2"/>
</dbReference>
<comment type="caution">
    <text evidence="5">The sequence shown here is derived from an EMBL/GenBank/DDBJ whole genome shotgun (WGS) entry which is preliminary data.</text>
</comment>
<reference evidence="5" key="1">
    <citation type="submission" date="2022-06" db="EMBL/GenBank/DDBJ databases">
        <title>Genomic Encyclopedia of Archaeal and Bacterial Type Strains, Phase II (KMG-II): from individual species to whole genera.</title>
        <authorList>
            <person name="Goeker M."/>
        </authorList>
    </citation>
    <scope>NUCLEOTIDE SEQUENCE</scope>
    <source>
        <strain evidence="5">DSM 43935</strain>
    </source>
</reference>
<feature type="domain" description="Hint" evidence="4">
    <location>
        <begin position="2008"/>
        <end position="2113"/>
    </location>
</feature>
<organism evidence="5 6">
    <name type="scientific">Goodfellowiella coeruleoviolacea</name>
    <dbReference type="NCBI Taxonomy" id="334858"/>
    <lineage>
        <taxon>Bacteria</taxon>
        <taxon>Bacillati</taxon>
        <taxon>Actinomycetota</taxon>
        <taxon>Actinomycetes</taxon>
        <taxon>Pseudonocardiales</taxon>
        <taxon>Pseudonocardiaceae</taxon>
        <taxon>Goodfellowiella</taxon>
    </lineage>
</organism>
<dbReference type="InterPro" id="IPR006530">
    <property type="entry name" value="YD"/>
</dbReference>
<dbReference type="Gene3D" id="2.170.16.10">
    <property type="entry name" value="Hedgehog/Intein (Hint) domain"/>
    <property type="match status" value="1"/>
</dbReference>
<dbReference type="Pfam" id="PF25023">
    <property type="entry name" value="TEN_YD-shell"/>
    <property type="match status" value="1"/>
</dbReference>
<dbReference type="EMBL" id="JAMTCK010000007">
    <property type="protein sequence ID" value="MCP2166451.1"/>
    <property type="molecule type" value="Genomic_DNA"/>
</dbReference>
<dbReference type="InterPro" id="IPR056823">
    <property type="entry name" value="TEN-like_YD-shell"/>
</dbReference>
<dbReference type="Pfam" id="PF05593">
    <property type="entry name" value="RHS_repeat"/>
    <property type="match status" value="2"/>
</dbReference>
<evidence type="ECO:0000259" key="4">
    <source>
        <dbReference type="SMART" id="SM00306"/>
    </source>
</evidence>
<dbReference type="PANTHER" id="PTHR32305">
    <property type="match status" value="1"/>
</dbReference>
<sequence>MRLRRRFSRAVVVSLTAALCISSVSAVAAPPGIDTSVKLPHLQEESSVPGEAVPVRPIPSNEADAKALSAPPAVAWPAHATAETDLPAAAEVAPRAQAEAGETGDYHQVGDLPVAVALAGEPQLRRSAEDGQAEDSVRVRVETFDQGLASKAGLAGLLLRVSDAGGVAGDALSVRVDYAKFANAYGGDYGSRLRLVSYPDCVLTTPEKPECRTQTPLTGTNDATHQQVHGSVTLPEQTAALDAPDAGVVLGVAAAAGGSGGTYKATSLAPSGSWSAGSSSGDFTYSIPMRLPPPPGGSAPTVSLGYSSGGIDGRTSATNNQASWVGDGWDLSASGYVERQYKGCSEDTGNQGGTKTGDLCWATDNATMVLNGISTELVYNASTGKWHPKRDDGSRIERLTGASNGDNDGEYWKVTATDGTQYFLGLNRLPGWADGKPETRSAWTVPVFGNNTNEPCNKAAYAESWCQQAWRWNLDYVVDTHGNVTTYYYDTETNHYGRNMKASNGTPYIRGGYLNRIEYGLRDNDVFAPAPARVRFETAERCLPDGAITCDPNQLSKDTANAWPDVPAEQICDANKECTDVLYPSFFTRKRLTRIVTDIRRDDVTDGAQWRDVDSWTLRYQFPLTGDNLSPSLWLAGITHTGHVNGTVSDPEMVFFGKAMPNRVDAAEGLPPITRYRVVGVRNEAGGYTAIRYSEADCRRADRMPANPETNTLRCFPIWWTPDGDLKPSLDWFHKYVVLQVTEDDRTGGSSLVKTAYEYLGDAAWHYDQNDFAKPENRTWSEWRGYGTVRTIKGEPGQTQSITETLYLRGMDGDKKLPNGETRDVWVDDGDGGKIEDHERLQGFVRETRQYNGSTVVSASINDPWLKGPTATQGEDNAFLQQTEAVRGRTLLADGSWRRTQIKNAFTDDGFTIQVDDAGDTAVTGDEKCTRTTYARNESTWNLSNAAQVRTVALPCDAGPGDNTTLVSDVRSAYDNQDVGAPPTRGDITRAERWDGTAYQVVSRATHDDYGRAVETCDAAGNRTTTGYSPASGFPTRTVTTTNPKGHVTTNILEPAWGEPIADVGPNGERTDLEYDPLGRLVKAWDLDRSKAGGQTPTKEYSYALSTDAPAVVTTRSLREDGKYSTSYTLYDGLFRERQTQIPAIAGGRVLTDTWYDSRGLAWKTNAAYYNAADPAPSLHGVLDNAVPNQTVTQFDALQRPTVVTYRKLAVAQWETTTSYEGDRSNVTPPAGGTPTTVITDAQGQIVERRQYRGKTTSGDYDATRYTYTPNGALATMTDSVGNTWRYEYDVLGRKVKDTDPDKGVTTYTYNNLDQLTSSTDARGNTLAYSYDELGRKTGEYQGSTTGTKLAEWTYDKLKKGLSDAATRFVDGQAYTRKVTYYDNANRALETQVVIPRVEGKLGGTYIFTSEYSQNTGLLTRTVSPAAGGLPAEGIIHTYNELGTPTKTYGIDTYAKDHLYSKYGETLRLTLGEGKGWLTNYYQEGTRRLDQSLVDTDAVNYRPADRSYTYDPAGNITRIADSPKGSPTDVQCFNYDYLRRVTSAFTPASGDCAATLSVSTLGGPAPYWTEFTYDPTGNRTSEVKHTREGDTTRTYTYPEPGSPQPHTLRGVSTSGPKGTSLDTFDYDQTGNTTSRTVSGTTQTLEWDIAGRLAKTTEADGTSSSNVYDADGGLLLRKDSKSTTLYLGDMELYLAASGTQVTGKRYYSHAGTLVAVRGSVSGLTFMVADHQGTMSLTVNPEDFSSQRRYFDPFGNPRGAAAEAWPDDKGFVGGIQEASGLTRLGARSYDSATGRFLSVDPVIDTADPQQINGFAYSGNSPVTFSDPSGMFADCGPDLILCGGFPQVQPPNEKDRQQAKDSYRRYHDTVVVPSRHNQAKQAQKDYENKQKSMGRAIEQSGMSEEEYKKAQQIASSKKTWWDVLKENAGDIIGDLIGLNDVRDCFTKLDLWACVGLIPWGKVFKLAKSAYRIFEAVRVANRWVDEVAEARSAVNKVEEIATRIAREGDACPNSFVPGTRVLLADGSSKPIEQVVVGDEVWASDPVTGESGPQAVVGTIVGGGVKHLVEITVDVDGDAGGVTASVTATEGHPFWLPESRRWVSAGELRVGSLLQTSAGTWVQVVQVQQRTATQRAHNLTINTLHTYHVLTGATPVLVHNCGDADDDLLDFADEALSMSPDVRPNVATKVTSADGEHVAFSYATDTRAGVMPPQTARAVANSGHHGGCGEVGCAIQFESAGIPLEGAVFQSVMIGGGARGNSFSLENHGGLIGPCPACQRFLPLIGGRG</sequence>
<feature type="chain" id="PRO_5042041407" evidence="3">
    <location>
        <begin position="29"/>
        <end position="2284"/>
    </location>
</feature>
<keyword evidence="3" id="KW-0732">Signal</keyword>
<dbReference type="SUPFAM" id="SSF51294">
    <property type="entry name" value="Hedgehog/intein (Hint) domain"/>
    <property type="match status" value="1"/>
</dbReference>
<accession>A0AAE3GDT4</accession>
<evidence type="ECO:0000256" key="1">
    <source>
        <dbReference type="ARBA" id="ARBA00022737"/>
    </source>
</evidence>
<feature type="signal peptide" evidence="3">
    <location>
        <begin position="1"/>
        <end position="28"/>
    </location>
</feature>
<dbReference type="Gene3D" id="2.180.10.10">
    <property type="entry name" value="RHS repeat-associated core"/>
    <property type="match status" value="2"/>
</dbReference>
<evidence type="ECO:0000256" key="2">
    <source>
        <dbReference type="SAM" id="MobiDB-lite"/>
    </source>
</evidence>
<dbReference type="Proteomes" id="UP001206128">
    <property type="component" value="Unassembled WGS sequence"/>
</dbReference>
<dbReference type="Pfam" id="PF07591">
    <property type="entry name" value="PT-HINT"/>
    <property type="match status" value="1"/>
</dbReference>
<gene>
    <name evidence="5" type="ORF">LX83_003319</name>
</gene>
<feature type="region of interest" description="Disordered" evidence="2">
    <location>
        <begin position="1578"/>
        <end position="1637"/>
    </location>
</feature>
<dbReference type="SMART" id="SM00306">
    <property type="entry name" value="HintN"/>
    <property type="match status" value="1"/>
</dbReference>
<dbReference type="RefSeq" id="WP_253772331.1">
    <property type="nucleotide sequence ID" value="NZ_JAMTCK010000007.1"/>
</dbReference>
<dbReference type="InterPro" id="IPR036844">
    <property type="entry name" value="Hint_dom_sf"/>
</dbReference>